<dbReference type="RefSeq" id="WP_014289025.1">
    <property type="nucleotide sequence ID" value="NC_016645.1"/>
</dbReference>
<keyword evidence="4" id="KW-1185">Reference proteome</keyword>
<name>G7VH29_9CREN</name>
<dbReference type="KEGG" id="pyr:P186_1792"/>
<evidence type="ECO:0000313" key="4">
    <source>
        <dbReference type="Proteomes" id="UP000005867"/>
    </source>
</evidence>
<dbReference type="BioCyc" id="PSP1104324:GJSN-1756-MONOMER"/>
<dbReference type="PANTHER" id="PTHR33279">
    <property type="entry name" value="SULFUR CARRIER PROTEIN YEDF-RELATED"/>
    <property type="match status" value="1"/>
</dbReference>
<dbReference type="SUPFAM" id="SSF64307">
    <property type="entry name" value="SirA-like"/>
    <property type="match status" value="1"/>
</dbReference>
<dbReference type="GeneID" id="11596289"/>
<feature type="domain" description="UPF0033" evidence="2">
    <location>
        <begin position="8"/>
        <end position="75"/>
    </location>
</feature>
<protein>
    <submittedName>
        <fullName evidence="3">SirA family protein</fullName>
    </submittedName>
</protein>
<dbReference type="eggNOG" id="arCOG02062">
    <property type="taxonomic scope" value="Archaea"/>
</dbReference>
<dbReference type="PANTHER" id="PTHR33279:SF6">
    <property type="entry name" value="SULFUR CARRIER PROTEIN YEDF-RELATED"/>
    <property type="match status" value="1"/>
</dbReference>
<comment type="similarity">
    <text evidence="1">Belongs to the sulfur carrier protein TusA family.</text>
</comment>
<evidence type="ECO:0000259" key="2">
    <source>
        <dbReference type="Pfam" id="PF01206"/>
    </source>
</evidence>
<dbReference type="HOGENOM" id="CLU_165255_1_2_2"/>
<accession>G7VH29</accession>
<dbReference type="EMBL" id="CP003098">
    <property type="protein sequence ID" value="AET33200.1"/>
    <property type="molecule type" value="Genomic_DNA"/>
</dbReference>
<dbReference type="STRING" id="1104324.P186_1792"/>
<proteinExistence type="inferred from homology"/>
<dbReference type="InterPro" id="IPR036868">
    <property type="entry name" value="TusA-like_sf"/>
</dbReference>
<dbReference type="CDD" id="cd00291">
    <property type="entry name" value="SirA_YedF_YeeD"/>
    <property type="match status" value="1"/>
</dbReference>
<dbReference type="InterPro" id="IPR001455">
    <property type="entry name" value="TusA-like"/>
</dbReference>
<organism evidence="3 4">
    <name type="scientific">Pyrobaculum ferrireducens</name>
    <dbReference type="NCBI Taxonomy" id="1104324"/>
    <lineage>
        <taxon>Archaea</taxon>
        <taxon>Thermoproteota</taxon>
        <taxon>Thermoprotei</taxon>
        <taxon>Thermoproteales</taxon>
        <taxon>Thermoproteaceae</taxon>
        <taxon>Pyrobaculum</taxon>
    </lineage>
</organism>
<gene>
    <name evidence="3" type="ORF">P186_1792</name>
</gene>
<evidence type="ECO:0000256" key="1">
    <source>
        <dbReference type="ARBA" id="ARBA00008984"/>
    </source>
</evidence>
<dbReference type="AlphaFoldDB" id="G7VH29"/>
<sequence>MEVVKKSIKISGSHCLGPVELRKAIADVPVGGYLEVITNDPCAKEDIPVWCKFTKNELVEYTELEGGWMRFLIKRTR</sequence>
<dbReference type="Pfam" id="PF01206">
    <property type="entry name" value="TusA"/>
    <property type="match status" value="1"/>
</dbReference>
<dbReference type="Gene3D" id="3.30.110.40">
    <property type="entry name" value="TusA-like domain"/>
    <property type="match status" value="1"/>
</dbReference>
<dbReference type="OrthoDB" id="45650at2157"/>
<evidence type="ECO:0000313" key="3">
    <source>
        <dbReference type="EMBL" id="AET33200.1"/>
    </source>
</evidence>
<reference evidence="3 4" key="1">
    <citation type="journal article" date="2012" name="J. Bacteriol.">
        <title>Complete genome sequence of strain 1860, a crenarchaeon of the genus pyrobaculum able to grow with various electron acceptors.</title>
        <authorList>
            <person name="Mardanov A.V."/>
            <person name="Gumerov V.M."/>
            <person name="Slobodkina G.B."/>
            <person name="Beletsky A.V."/>
            <person name="Bonch-Osmolovskaya E.A."/>
            <person name="Ravin N.V."/>
            <person name="Skryabin K.G."/>
        </authorList>
    </citation>
    <scope>NUCLEOTIDE SEQUENCE [LARGE SCALE GENOMIC DNA]</scope>
    <source>
        <strain evidence="3 4">1860</strain>
    </source>
</reference>
<dbReference type="Proteomes" id="UP000005867">
    <property type="component" value="Chromosome"/>
</dbReference>